<comment type="caution">
    <text evidence="1">The sequence shown here is derived from an EMBL/GenBank/DDBJ whole genome shotgun (WGS) entry which is preliminary data.</text>
</comment>
<sequence>MLEKWSEPGIGQFIKESFSISCKAGEEEFQKLQKEFTQLNGQLEKQGIKLRLGSLKDDKQCSCSLELSLKHMKRDAGKKREYGTHKSIGAVYLYRKEHNSKETALYSGLPLRSYQRRVKKYKEEGRWTEEEKAFF</sequence>
<dbReference type="GeneID" id="85014897"/>
<dbReference type="AlphaFoldDB" id="A0A7W9SFT1"/>
<accession>A0A7W9SFT1</accession>
<evidence type="ECO:0000313" key="2">
    <source>
        <dbReference type="Proteomes" id="UP000522163"/>
    </source>
</evidence>
<protein>
    <submittedName>
        <fullName evidence="1">Uncharacterized protein</fullName>
    </submittedName>
</protein>
<dbReference type="EMBL" id="JACHHH010000006">
    <property type="protein sequence ID" value="MBB6041378.1"/>
    <property type="molecule type" value="Genomic_DNA"/>
</dbReference>
<proteinExistence type="predicted"/>
<organism evidence="1 2">
    <name type="scientific">Oribacterium sinus</name>
    <dbReference type="NCBI Taxonomy" id="237576"/>
    <lineage>
        <taxon>Bacteria</taxon>
        <taxon>Bacillati</taxon>
        <taxon>Bacillota</taxon>
        <taxon>Clostridia</taxon>
        <taxon>Lachnospirales</taxon>
        <taxon>Lachnospiraceae</taxon>
        <taxon>Oribacterium</taxon>
    </lineage>
</organism>
<evidence type="ECO:0000313" key="1">
    <source>
        <dbReference type="EMBL" id="MBB6041378.1"/>
    </source>
</evidence>
<reference evidence="1 2" key="1">
    <citation type="submission" date="2020-08" db="EMBL/GenBank/DDBJ databases">
        <title>Genomic Encyclopedia of Type Strains, Phase IV (KMG-IV): sequencing the most valuable type-strain genomes for metagenomic binning, comparative biology and taxonomic classification.</title>
        <authorList>
            <person name="Goeker M."/>
        </authorList>
    </citation>
    <scope>NUCLEOTIDE SEQUENCE [LARGE SCALE GENOMIC DNA]</scope>
    <source>
        <strain evidence="1 2">DSM 17245</strain>
    </source>
</reference>
<dbReference type="RefSeq" id="WP_183684006.1">
    <property type="nucleotide sequence ID" value="NZ_JACHHH010000006.1"/>
</dbReference>
<dbReference type="Proteomes" id="UP000522163">
    <property type="component" value="Unassembled WGS sequence"/>
</dbReference>
<gene>
    <name evidence="1" type="ORF">HNQ46_001358</name>
</gene>
<name>A0A7W9SFT1_9FIRM</name>